<dbReference type="InterPro" id="IPR005312">
    <property type="entry name" value="DUF1759"/>
</dbReference>
<dbReference type="SUPFAM" id="SSF57756">
    <property type="entry name" value="Retrovirus zinc finger-like domains"/>
    <property type="match status" value="1"/>
</dbReference>
<dbReference type="GO" id="GO:0003676">
    <property type="term" value="F:nucleic acid binding"/>
    <property type="evidence" value="ECO:0007669"/>
    <property type="project" value="InterPro"/>
</dbReference>
<name>E9I3H4_DAPPU</name>
<evidence type="ECO:0000256" key="1">
    <source>
        <dbReference type="SAM" id="MobiDB-lite"/>
    </source>
</evidence>
<dbReference type="InterPro" id="IPR036875">
    <property type="entry name" value="Znf_CCHC_sf"/>
</dbReference>
<dbReference type="GO" id="GO:0008270">
    <property type="term" value="F:zinc ion binding"/>
    <property type="evidence" value="ECO:0007669"/>
    <property type="project" value="InterPro"/>
</dbReference>
<organism evidence="2 3">
    <name type="scientific">Daphnia pulex</name>
    <name type="common">Water flea</name>
    <dbReference type="NCBI Taxonomy" id="6669"/>
    <lineage>
        <taxon>Eukaryota</taxon>
        <taxon>Metazoa</taxon>
        <taxon>Ecdysozoa</taxon>
        <taxon>Arthropoda</taxon>
        <taxon>Crustacea</taxon>
        <taxon>Branchiopoda</taxon>
        <taxon>Diplostraca</taxon>
        <taxon>Cladocera</taxon>
        <taxon>Anomopoda</taxon>
        <taxon>Daphniidae</taxon>
        <taxon>Daphnia</taxon>
    </lineage>
</organism>
<dbReference type="KEGG" id="dpx:DAPPUDRAFT_273326"/>
<dbReference type="Pfam" id="PF03564">
    <property type="entry name" value="DUF1759"/>
    <property type="match status" value="1"/>
</dbReference>
<protein>
    <recommendedName>
        <fullName evidence="4">CCHC-type domain-containing protein</fullName>
    </recommendedName>
</protein>
<dbReference type="EMBL" id="GL734557">
    <property type="protein sequence ID" value="EFX61456.1"/>
    <property type="molecule type" value="Genomic_DNA"/>
</dbReference>
<dbReference type="STRING" id="6669.E9I3H4"/>
<dbReference type="InParanoid" id="E9I3H4"/>
<reference evidence="2 3" key="1">
    <citation type="journal article" date="2011" name="Science">
        <title>The ecoresponsive genome of Daphnia pulex.</title>
        <authorList>
            <person name="Colbourne J.K."/>
            <person name="Pfrender M.E."/>
            <person name="Gilbert D."/>
            <person name="Thomas W.K."/>
            <person name="Tucker A."/>
            <person name="Oakley T.H."/>
            <person name="Tokishita S."/>
            <person name="Aerts A."/>
            <person name="Arnold G.J."/>
            <person name="Basu M.K."/>
            <person name="Bauer D.J."/>
            <person name="Caceres C.E."/>
            <person name="Carmel L."/>
            <person name="Casola C."/>
            <person name="Choi J.H."/>
            <person name="Detter J.C."/>
            <person name="Dong Q."/>
            <person name="Dusheyko S."/>
            <person name="Eads B.D."/>
            <person name="Frohlich T."/>
            <person name="Geiler-Samerotte K.A."/>
            <person name="Gerlach D."/>
            <person name="Hatcher P."/>
            <person name="Jogdeo S."/>
            <person name="Krijgsveld J."/>
            <person name="Kriventseva E.V."/>
            <person name="Kultz D."/>
            <person name="Laforsch C."/>
            <person name="Lindquist E."/>
            <person name="Lopez J."/>
            <person name="Manak J.R."/>
            <person name="Muller J."/>
            <person name="Pangilinan J."/>
            <person name="Patwardhan R.P."/>
            <person name="Pitluck S."/>
            <person name="Pritham E.J."/>
            <person name="Rechtsteiner A."/>
            <person name="Rho M."/>
            <person name="Rogozin I.B."/>
            <person name="Sakarya O."/>
            <person name="Salamov A."/>
            <person name="Schaack S."/>
            <person name="Shapiro H."/>
            <person name="Shiga Y."/>
            <person name="Skalitzky C."/>
            <person name="Smith Z."/>
            <person name="Souvorov A."/>
            <person name="Sung W."/>
            <person name="Tang Z."/>
            <person name="Tsuchiya D."/>
            <person name="Tu H."/>
            <person name="Vos H."/>
            <person name="Wang M."/>
            <person name="Wolf Y.I."/>
            <person name="Yamagata H."/>
            <person name="Yamada T."/>
            <person name="Ye Y."/>
            <person name="Shaw J.R."/>
            <person name="Andrews J."/>
            <person name="Crease T.J."/>
            <person name="Tang H."/>
            <person name="Lucas S.M."/>
            <person name="Robertson H.M."/>
            <person name="Bork P."/>
            <person name="Koonin E.V."/>
            <person name="Zdobnov E.M."/>
            <person name="Grigoriev I.V."/>
            <person name="Lynch M."/>
            <person name="Boore J.L."/>
        </authorList>
    </citation>
    <scope>NUCLEOTIDE SEQUENCE [LARGE SCALE GENOMIC DNA]</scope>
</reference>
<accession>E9I3H4</accession>
<evidence type="ECO:0008006" key="4">
    <source>
        <dbReference type="Google" id="ProtNLM"/>
    </source>
</evidence>
<dbReference type="OrthoDB" id="8194935at2759"/>
<feature type="compositionally biased region" description="Low complexity" evidence="1">
    <location>
        <begin position="324"/>
        <end position="334"/>
    </location>
</feature>
<evidence type="ECO:0000313" key="2">
    <source>
        <dbReference type="EMBL" id="EFX61456.1"/>
    </source>
</evidence>
<dbReference type="AlphaFoldDB" id="E9I3H4"/>
<dbReference type="PANTHER" id="PTHR47331">
    <property type="entry name" value="PHD-TYPE DOMAIN-CONTAINING PROTEIN"/>
    <property type="match status" value="1"/>
</dbReference>
<sequence>MPLLTLQAKGALRRLETQVEKERLNIAPPLMQNHQQAPRVRIDPPKFSGDCLKYYGWRNTWNTFHESPSYTDSERSQLLEAALQGEAKTATERFTFSADTYHHILQFLADRFGNRSTIIGKLEARLRLAASSKLGEDCTASQLREKHISISNERQGLLDQGVAPATFDTHTAQEILRSLPPTITERWRFLWGVNHAVTLDEVLAQVDNLIQVRSLEEAARQYAQPAAPQQANAQANTARVTFRSQTPPRAVCVICNRETHNSHYCSFGNGRDRRRKIMDDERCLKCLAEGHRYRDCSSTMACQNCQATSHATVLCTLERRGRSPGRQTGRQGSRSRSRSTEIGTNRNAPTPPRTLSSLRSAASPSRNQTGGAVNTQANVSTMTEARQKQVTSGVLLNFTAKAQIRGTNQWLKVRGIIDNGSSNSFVTADLVRRINAEVTGSQMIAISSFGNEDPDTDESDIVHITLAGKQRK</sequence>
<proteinExistence type="predicted"/>
<feature type="compositionally biased region" description="Low complexity" evidence="1">
    <location>
        <begin position="353"/>
        <end position="365"/>
    </location>
</feature>
<evidence type="ECO:0000313" key="3">
    <source>
        <dbReference type="Proteomes" id="UP000000305"/>
    </source>
</evidence>
<dbReference type="Proteomes" id="UP000000305">
    <property type="component" value="Unassembled WGS sequence"/>
</dbReference>
<dbReference type="OMA" id="GHICEPL"/>
<dbReference type="HOGENOM" id="CLU_579043_0_0_1"/>
<dbReference type="PANTHER" id="PTHR47331:SF5">
    <property type="entry name" value="RIBONUCLEASE H"/>
    <property type="match status" value="1"/>
</dbReference>
<keyword evidence="3" id="KW-1185">Reference proteome</keyword>
<feature type="region of interest" description="Disordered" evidence="1">
    <location>
        <begin position="318"/>
        <end position="384"/>
    </location>
</feature>
<dbReference type="PhylomeDB" id="E9I3H4"/>
<feature type="compositionally biased region" description="Polar residues" evidence="1">
    <location>
        <begin position="366"/>
        <end position="384"/>
    </location>
</feature>
<gene>
    <name evidence="2" type="ORF">DAPPUDRAFT_273326</name>
</gene>